<reference evidence="2 3" key="1">
    <citation type="submission" date="2018-09" db="EMBL/GenBank/DDBJ databases">
        <title>Phylogeny of the Shewanellaceae, and recommendation for two new genera, Pseudoshewanella and Parashewanella.</title>
        <authorList>
            <person name="Wang G."/>
        </authorList>
    </citation>
    <scope>NUCLEOTIDE SEQUENCE [LARGE SCALE GENOMIC DNA]</scope>
    <source>
        <strain evidence="2 3">KCTC 22492</strain>
    </source>
</reference>
<organism evidence="2 3">
    <name type="scientific">Parashewanella spongiae</name>
    <dbReference type="NCBI Taxonomy" id="342950"/>
    <lineage>
        <taxon>Bacteria</taxon>
        <taxon>Pseudomonadati</taxon>
        <taxon>Pseudomonadota</taxon>
        <taxon>Gammaproteobacteria</taxon>
        <taxon>Alteromonadales</taxon>
        <taxon>Shewanellaceae</taxon>
        <taxon>Parashewanella</taxon>
    </lineage>
</organism>
<comment type="caution">
    <text evidence="2">The sequence shown here is derived from an EMBL/GenBank/DDBJ whole genome shotgun (WGS) entry which is preliminary data.</text>
</comment>
<feature type="chain" id="PRO_5017222304" description="DUF1579 domain-containing protein" evidence="1">
    <location>
        <begin position="23"/>
        <end position="169"/>
    </location>
</feature>
<dbReference type="RefSeq" id="WP_121852904.1">
    <property type="nucleotide sequence ID" value="NZ_CP037952.1"/>
</dbReference>
<proteinExistence type="predicted"/>
<dbReference type="OrthoDB" id="9914086at2"/>
<evidence type="ECO:0000313" key="3">
    <source>
        <dbReference type="Proteomes" id="UP000273022"/>
    </source>
</evidence>
<dbReference type="EMBL" id="QYYH01000031">
    <property type="protein sequence ID" value="RJY18145.1"/>
    <property type="molecule type" value="Genomic_DNA"/>
</dbReference>
<protein>
    <recommendedName>
        <fullName evidence="4">DUF1579 domain-containing protein</fullName>
    </recommendedName>
</protein>
<evidence type="ECO:0008006" key="4">
    <source>
        <dbReference type="Google" id="ProtNLM"/>
    </source>
</evidence>
<name>A0A3A6TQ86_9GAMM</name>
<dbReference type="AlphaFoldDB" id="A0A3A6TQ86"/>
<evidence type="ECO:0000256" key="1">
    <source>
        <dbReference type="SAM" id="SignalP"/>
    </source>
</evidence>
<dbReference type="Proteomes" id="UP000273022">
    <property type="component" value="Unassembled WGS sequence"/>
</dbReference>
<keyword evidence="1" id="KW-0732">Signal</keyword>
<keyword evidence="3" id="KW-1185">Reference proteome</keyword>
<evidence type="ECO:0000313" key="2">
    <source>
        <dbReference type="EMBL" id="RJY18145.1"/>
    </source>
</evidence>
<accession>A0A3A6TQ86</accession>
<sequence>MNKYRLMITSIAALFVPTSSWATDLPCDVHSEMKLSSIAGTWHTQVQHLNEAGDIVMLDQGCKPINTIEPGTDISQNMQQVTAMNVTPDSTLVVGHQLGRSEDFDTSLLFSMVQVLDKGQTHDSPTKTCLFYVAAKGPAQPVTRIFELNGAKCTFINDIEHLTYKFNAE</sequence>
<gene>
    <name evidence="2" type="ORF">D5R81_06795</name>
</gene>
<feature type="signal peptide" evidence="1">
    <location>
        <begin position="1"/>
        <end position="22"/>
    </location>
</feature>